<dbReference type="EMBL" id="AP023368">
    <property type="protein sequence ID" value="BCJ98742.1"/>
    <property type="molecule type" value="Genomic_DNA"/>
</dbReference>
<evidence type="ECO:0000256" key="2">
    <source>
        <dbReference type="ARBA" id="ARBA00010157"/>
    </source>
</evidence>
<dbReference type="PANTHER" id="PTHR33406">
    <property type="entry name" value="MEMBRANE PROTEIN MJ1562-RELATED"/>
    <property type="match status" value="1"/>
</dbReference>
<accession>A0A7I8DK94</accession>
<evidence type="ECO:0000313" key="9">
    <source>
        <dbReference type="EMBL" id="BCJ98742.1"/>
    </source>
</evidence>
<dbReference type="KEGG" id="acht:bsdcttw_17830"/>
<evidence type="ECO:0000256" key="4">
    <source>
        <dbReference type="ARBA" id="ARBA00022692"/>
    </source>
</evidence>
<dbReference type="Pfam" id="PF03176">
    <property type="entry name" value="MMPL"/>
    <property type="match status" value="2"/>
</dbReference>
<feature type="transmembrane region" description="Helical" evidence="7">
    <location>
        <begin position="857"/>
        <end position="876"/>
    </location>
</feature>
<organism evidence="9 10">
    <name type="scientific">Anaerocolumna chitinilytica</name>
    <dbReference type="NCBI Taxonomy" id="1727145"/>
    <lineage>
        <taxon>Bacteria</taxon>
        <taxon>Bacillati</taxon>
        <taxon>Bacillota</taxon>
        <taxon>Clostridia</taxon>
        <taxon>Lachnospirales</taxon>
        <taxon>Lachnospiraceae</taxon>
        <taxon>Anaerocolumna</taxon>
    </lineage>
</organism>
<dbReference type="InterPro" id="IPR004869">
    <property type="entry name" value="MMPL_dom"/>
</dbReference>
<gene>
    <name evidence="9" type="ORF">bsdcttw_17830</name>
</gene>
<dbReference type="InterPro" id="IPR000731">
    <property type="entry name" value="SSD"/>
</dbReference>
<dbReference type="AlphaFoldDB" id="A0A7I8DK94"/>
<evidence type="ECO:0000313" key="10">
    <source>
        <dbReference type="Proteomes" id="UP000515703"/>
    </source>
</evidence>
<dbReference type="GO" id="GO:0005886">
    <property type="term" value="C:plasma membrane"/>
    <property type="evidence" value="ECO:0007669"/>
    <property type="project" value="UniProtKB-SubCell"/>
</dbReference>
<keyword evidence="4 7" id="KW-0812">Transmembrane</keyword>
<dbReference type="PANTHER" id="PTHR33406:SF6">
    <property type="entry name" value="MEMBRANE PROTEIN YDGH-RELATED"/>
    <property type="match status" value="1"/>
</dbReference>
<feature type="transmembrane region" description="Helical" evidence="7">
    <location>
        <begin position="280"/>
        <end position="302"/>
    </location>
</feature>
<keyword evidence="10" id="KW-1185">Reference proteome</keyword>
<comment type="similarity">
    <text evidence="2">Belongs to the resistance-nodulation-cell division (RND) (TC 2.A.6) family. MmpL subfamily.</text>
</comment>
<feature type="domain" description="SSD" evidence="8">
    <location>
        <begin position="200"/>
        <end position="304"/>
    </location>
</feature>
<evidence type="ECO:0000256" key="5">
    <source>
        <dbReference type="ARBA" id="ARBA00022989"/>
    </source>
</evidence>
<dbReference type="Proteomes" id="UP000515703">
    <property type="component" value="Chromosome"/>
</dbReference>
<feature type="transmembrane region" description="Helical" evidence="7">
    <location>
        <begin position="985"/>
        <end position="1015"/>
    </location>
</feature>
<proteinExistence type="inferred from homology"/>
<dbReference type="InterPro" id="IPR050545">
    <property type="entry name" value="Mycobact_MmpL"/>
</dbReference>
<reference evidence="9 10" key="1">
    <citation type="submission" date="2020-08" db="EMBL/GenBank/DDBJ databases">
        <title>Draft genome sequencing of an Anaerocolumna strain isolated from anoxic soil subjected to BSD treatment.</title>
        <authorList>
            <person name="Uek A."/>
            <person name="Tonouchi A."/>
        </authorList>
    </citation>
    <scope>NUCLEOTIDE SEQUENCE [LARGE SCALE GENOMIC DNA]</scope>
    <source>
        <strain evidence="9 10">CTTW</strain>
    </source>
</reference>
<evidence type="ECO:0000256" key="6">
    <source>
        <dbReference type="ARBA" id="ARBA00023136"/>
    </source>
</evidence>
<keyword evidence="5 7" id="KW-1133">Transmembrane helix</keyword>
<feature type="transmembrane region" description="Helical" evidence="7">
    <location>
        <begin position="232"/>
        <end position="252"/>
    </location>
</feature>
<keyword evidence="3" id="KW-1003">Cell membrane</keyword>
<dbReference type="SUPFAM" id="SSF82866">
    <property type="entry name" value="Multidrug efflux transporter AcrB transmembrane domain"/>
    <property type="match status" value="2"/>
</dbReference>
<feature type="transmembrane region" description="Helical" evidence="7">
    <location>
        <begin position="200"/>
        <end position="220"/>
    </location>
</feature>
<feature type="transmembrane region" description="Helical" evidence="7">
    <location>
        <begin position="959"/>
        <end position="979"/>
    </location>
</feature>
<feature type="transmembrane region" description="Helical" evidence="7">
    <location>
        <begin position="308"/>
        <end position="330"/>
    </location>
</feature>
<feature type="transmembrane region" description="Helical" evidence="7">
    <location>
        <begin position="883"/>
        <end position="904"/>
    </location>
</feature>
<keyword evidence="6 7" id="KW-0472">Membrane</keyword>
<evidence type="ECO:0000259" key="8">
    <source>
        <dbReference type="PROSITE" id="PS50156"/>
    </source>
</evidence>
<feature type="transmembrane region" description="Helical" evidence="7">
    <location>
        <begin position="916"/>
        <end position="938"/>
    </location>
</feature>
<feature type="transmembrane region" description="Helical" evidence="7">
    <location>
        <begin position="177"/>
        <end position="193"/>
    </location>
</feature>
<evidence type="ECO:0000256" key="1">
    <source>
        <dbReference type="ARBA" id="ARBA00004651"/>
    </source>
</evidence>
<dbReference type="Gene3D" id="1.10.287.950">
    <property type="entry name" value="Methyl-accepting chemotaxis protein"/>
    <property type="match status" value="1"/>
</dbReference>
<feature type="transmembrane region" description="Helical" evidence="7">
    <location>
        <begin position="362"/>
        <end position="380"/>
    </location>
</feature>
<reference evidence="9 10" key="2">
    <citation type="submission" date="2020-08" db="EMBL/GenBank/DDBJ databases">
        <authorList>
            <person name="Ueki A."/>
            <person name="Tonouchi A."/>
        </authorList>
    </citation>
    <scope>NUCLEOTIDE SEQUENCE [LARGE SCALE GENOMIC DNA]</scope>
    <source>
        <strain evidence="9 10">CTTW</strain>
    </source>
</reference>
<sequence>MRNMIRFRYLILAIWVAVTVLFVFNQPDISSILGGKGEATLQEDSPSNVAQKMLDEMNTSSGDTLIVVFHNEKSLSDDDMDAISKGIDKLKADKENLKITNLIDPFGTPSAKDQLISEDKTTLMVQITYDSADRNRKEIIDSFDTAVKDIPVEHYITGGPAIANDYMNTVNKGVEKSGAITIIFILVVLILMFRSAVTPLVSLLAVGISYICSMGIVGLLNTAFGFPITNFTQMFIIVILFGIGTDYHILLLNRFKEELSHGLSVDDAVIKSLKTSGKTILYSGLTVFMGFVSLSFVQFPVYRSANSVAIGIAILLLEILTLTPVLMRILGPHLFWPSKTAAGHKESKFWAGLTSNSVKHPILSLLIVAAVITPVIFFNTTRLSFDSMADMPAGTPSVKGFQIISDEFGAGKAMPVTLVIKNPSAMDNNEALAALDNLTEALKTVNGVASVSGPTQPLGSPIADLYTDSQLKTVTKGLSDAKDGIGKVNDGLGTIEDQLSVPDFSQLNDLTKGAGDLANGLTAINSGLKAVDTGISQGAGGASSLSDGATKLKTGIAALNKGLKDIKTNLDKIKAGYVSLADGYTTMTSSISQLKQLEQMMEVSVGNLDKKLPGDVDVATLKAYLATLSKSLDQLSQGMTQANTNYTALNNGLNQISSGLSSVIASTSEESELVKGIDSLATGAKALSDGLNKGSAGQQQIITNMAKLQSGADQIHEGVATLTTKLTALGGGIGDLKDGISAGKDGLTQITDGLTQGNDFLNQLTATKSFYIPKEALNSDDINKMLNAYMSDDRTYAKLSITLDTEPYADSSIQLIDTLNEVVNSNLNGSKLHNASFGFAGATAVSKDMSDMATHDITFTQIIVLSAIFVLLILVTRSFWIPVYIIGSLIAAYYTSLSITSWLSDVLYNNPNGMAWNVPFFAFVMIAALGVDYSIFLMERFREYPELPPKDAIVLAAKHVGSVVLSAAIILSGTFATLYPSNLVILMELAIAVVIGLMLLSLVFLPVVIPALIDIQEKITSRTRRNNP</sequence>
<protein>
    <submittedName>
        <fullName evidence="9">Membrane protein</fullName>
    </submittedName>
</protein>
<comment type="subcellular location">
    <subcellularLocation>
        <location evidence="1">Cell membrane</location>
        <topology evidence="1">Multi-pass membrane protein</topology>
    </subcellularLocation>
</comment>
<evidence type="ECO:0000256" key="7">
    <source>
        <dbReference type="SAM" id="Phobius"/>
    </source>
</evidence>
<name>A0A7I8DK94_9FIRM</name>
<dbReference type="RefSeq" id="WP_185259049.1">
    <property type="nucleotide sequence ID" value="NZ_AP023368.1"/>
</dbReference>
<dbReference type="Gene3D" id="1.20.1640.10">
    <property type="entry name" value="Multidrug efflux transporter AcrB transmembrane domain"/>
    <property type="match status" value="2"/>
</dbReference>
<dbReference type="PROSITE" id="PS50156">
    <property type="entry name" value="SSD"/>
    <property type="match status" value="1"/>
</dbReference>
<evidence type="ECO:0000256" key="3">
    <source>
        <dbReference type="ARBA" id="ARBA00022475"/>
    </source>
</evidence>